<feature type="compositionally biased region" description="Basic residues" evidence="16">
    <location>
        <begin position="284"/>
        <end position="300"/>
    </location>
</feature>
<evidence type="ECO:0000256" key="11">
    <source>
        <dbReference type="ARBA" id="ARBA00022786"/>
    </source>
</evidence>
<feature type="compositionally biased region" description="Polar residues" evidence="16">
    <location>
        <begin position="324"/>
        <end position="341"/>
    </location>
</feature>
<gene>
    <name evidence="19" type="ORF">WN51_04939</name>
</gene>
<feature type="domain" description="A20-type" evidence="18">
    <location>
        <begin position="1485"/>
        <end position="1518"/>
    </location>
</feature>
<feature type="region of interest" description="Disordered" evidence="16">
    <location>
        <begin position="599"/>
        <end position="731"/>
    </location>
</feature>
<dbReference type="InterPro" id="IPR002653">
    <property type="entry name" value="Znf_A20"/>
</dbReference>
<evidence type="ECO:0000256" key="7">
    <source>
        <dbReference type="ARBA" id="ARBA00022553"/>
    </source>
</evidence>
<feature type="compositionally biased region" description="Low complexity" evidence="16">
    <location>
        <begin position="342"/>
        <end position="354"/>
    </location>
</feature>
<proteinExistence type="inferred from homology"/>
<comment type="catalytic activity">
    <reaction evidence="1">
        <text>Thiol-dependent hydrolysis of ester, thioester, amide, peptide and isopeptide bonds formed by the C-terminal Gly of ubiquitin (a 76-residue protein attached to proteins as an intracellular targeting signal).</text>
        <dbReference type="EC" id="3.4.19.12"/>
    </reaction>
</comment>
<feature type="compositionally biased region" description="Polar residues" evidence="16">
    <location>
        <begin position="662"/>
        <end position="676"/>
    </location>
</feature>
<dbReference type="Pfam" id="PF01754">
    <property type="entry name" value="zf-A20"/>
    <property type="match status" value="1"/>
</dbReference>
<feature type="compositionally biased region" description="Basic and acidic residues" evidence="16">
    <location>
        <begin position="694"/>
        <end position="720"/>
    </location>
</feature>
<evidence type="ECO:0000313" key="20">
    <source>
        <dbReference type="Proteomes" id="UP000053105"/>
    </source>
</evidence>
<evidence type="ECO:0000256" key="8">
    <source>
        <dbReference type="ARBA" id="ARBA00022670"/>
    </source>
</evidence>
<evidence type="ECO:0000313" key="19">
    <source>
        <dbReference type="EMBL" id="KOX69657.1"/>
    </source>
</evidence>
<keyword evidence="14" id="KW-0862">Zinc</keyword>
<feature type="compositionally biased region" description="Low complexity" evidence="16">
    <location>
        <begin position="306"/>
        <end position="318"/>
    </location>
</feature>
<dbReference type="OrthoDB" id="10064699at2759"/>
<dbReference type="PANTHER" id="PTHR13367:SF27">
    <property type="entry name" value="OTU DOMAIN-CONTAINING PROTEIN"/>
    <property type="match status" value="1"/>
</dbReference>
<evidence type="ECO:0000259" key="17">
    <source>
        <dbReference type="PROSITE" id="PS50802"/>
    </source>
</evidence>
<evidence type="ECO:0000256" key="15">
    <source>
        <dbReference type="ARBA" id="ARBA00023242"/>
    </source>
</evidence>
<keyword evidence="20" id="KW-1185">Reference proteome</keyword>
<dbReference type="GO" id="GO:0003677">
    <property type="term" value="F:DNA binding"/>
    <property type="evidence" value="ECO:0007669"/>
    <property type="project" value="InterPro"/>
</dbReference>
<keyword evidence="10" id="KW-0863">Zinc-finger</keyword>
<keyword evidence="11" id="KW-0833">Ubl conjugation pathway</keyword>
<evidence type="ECO:0000256" key="13">
    <source>
        <dbReference type="ARBA" id="ARBA00022807"/>
    </source>
</evidence>
<evidence type="ECO:0000256" key="2">
    <source>
        <dbReference type="ARBA" id="ARBA00004123"/>
    </source>
</evidence>
<dbReference type="Pfam" id="PF02338">
    <property type="entry name" value="OTU"/>
    <property type="match status" value="1"/>
</dbReference>
<evidence type="ECO:0000256" key="9">
    <source>
        <dbReference type="ARBA" id="ARBA00022723"/>
    </source>
</evidence>
<evidence type="ECO:0000256" key="3">
    <source>
        <dbReference type="ARBA" id="ARBA00004496"/>
    </source>
</evidence>
<dbReference type="GO" id="GO:0070530">
    <property type="term" value="F:K63-linked polyubiquitin modification-dependent protein binding"/>
    <property type="evidence" value="ECO:0007669"/>
    <property type="project" value="TreeGrafter"/>
</dbReference>
<feature type="region of interest" description="Disordered" evidence="16">
    <location>
        <begin position="275"/>
        <end position="354"/>
    </location>
</feature>
<evidence type="ECO:0000256" key="4">
    <source>
        <dbReference type="ARBA" id="ARBA00005865"/>
    </source>
</evidence>
<keyword evidence="15" id="KW-0539">Nucleus</keyword>
<dbReference type="GO" id="GO:0035871">
    <property type="term" value="P:protein K11-linked deubiquitination"/>
    <property type="evidence" value="ECO:0007669"/>
    <property type="project" value="TreeGrafter"/>
</dbReference>
<feature type="compositionally biased region" description="Polar residues" evidence="16">
    <location>
        <begin position="721"/>
        <end position="731"/>
    </location>
</feature>
<evidence type="ECO:0000256" key="6">
    <source>
        <dbReference type="ARBA" id="ARBA00022490"/>
    </source>
</evidence>
<comment type="similarity">
    <text evidence="4">Belongs to the peptidase C64 family.</text>
</comment>
<feature type="compositionally biased region" description="Polar residues" evidence="16">
    <location>
        <begin position="546"/>
        <end position="556"/>
    </location>
</feature>
<feature type="compositionally biased region" description="Basic and acidic residues" evidence="16">
    <location>
        <begin position="678"/>
        <end position="687"/>
    </location>
</feature>
<feature type="region of interest" description="Disordered" evidence="16">
    <location>
        <begin position="546"/>
        <end position="570"/>
    </location>
</feature>
<dbReference type="PROSITE" id="PS50802">
    <property type="entry name" value="OTU"/>
    <property type="match status" value="1"/>
</dbReference>
<keyword evidence="9" id="KW-0479">Metal-binding</keyword>
<dbReference type="STRING" id="166423.A0A0M8ZRT6"/>
<dbReference type="PROSITE" id="PS51036">
    <property type="entry name" value="ZF_A20"/>
    <property type="match status" value="1"/>
</dbReference>
<evidence type="ECO:0000259" key="18">
    <source>
        <dbReference type="PROSITE" id="PS51036"/>
    </source>
</evidence>
<dbReference type="GO" id="GO:0004843">
    <property type="term" value="F:cysteine-type deubiquitinase activity"/>
    <property type="evidence" value="ECO:0007669"/>
    <property type="project" value="UniProtKB-EC"/>
</dbReference>
<accession>A0A0M8ZRT6</accession>
<dbReference type="PANTHER" id="PTHR13367">
    <property type="entry name" value="UBIQUITIN THIOESTERASE"/>
    <property type="match status" value="1"/>
</dbReference>
<evidence type="ECO:0000256" key="12">
    <source>
        <dbReference type="ARBA" id="ARBA00022801"/>
    </source>
</evidence>
<dbReference type="GO" id="GO:0070536">
    <property type="term" value="P:protein K63-linked deubiquitination"/>
    <property type="evidence" value="ECO:0007669"/>
    <property type="project" value="TreeGrafter"/>
</dbReference>
<dbReference type="CDD" id="cd22768">
    <property type="entry name" value="OTU_OTUD7"/>
    <property type="match status" value="1"/>
</dbReference>
<feature type="domain" description="OTU" evidence="17">
    <location>
        <begin position="1080"/>
        <end position="1248"/>
    </location>
</feature>
<keyword evidence="7" id="KW-0597">Phosphoprotein</keyword>
<dbReference type="EC" id="3.4.19.12" evidence="5"/>
<evidence type="ECO:0000256" key="10">
    <source>
        <dbReference type="ARBA" id="ARBA00022771"/>
    </source>
</evidence>
<dbReference type="InterPro" id="IPR003323">
    <property type="entry name" value="OTU_dom"/>
</dbReference>
<comment type="subcellular location">
    <subcellularLocation>
        <location evidence="3">Cytoplasm</location>
    </subcellularLocation>
    <subcellularLocation>
        <location evidence="2">Nucleus</location>
    </subcellularLocation>
</comment>
<keyword evidence="6" id="KW-0963">Cytoplasm</keyword>
<evidence type="ECO:0000256" key="16">
    <source>
        <dbReference type="SAM" id="MobiDB-lite"/>
    </source>
</evidence>
<dbReference type="GO" id="GO:0071947">
    <property type="term" value="P:protein deubiquitination involved in ubiquitin-dependent protein catabolic process"/>
    <property type="evidence" value="ECO:0007669"/>
    <property type="project" value="TreeGrafter"/>
</dbReference>
<protein>
    <recommendedName>
        <fullName evidence="5">ubiquitinyl hydrolase 1</fullName>
        <ecNumber evidence="5">3.4.19.12</ecNumber>
    </recommendedName>
</protein>
<dbReference type="InterPro" id="IPR051346">
    <property type="entry name" value="OTU_Deubiquitinase"/>
</dbReference>
<keyword evidence="8" id="KW-0645">Protease</keyword>
<evidence type="ECO:0000256" key="5">
    <source>
        <dbReference type="ARBA" id="ARBA00012759"/>
    </source>
</evidence>
<evidence type="ECO:0000256" key="14">
    <source>
        <dbReference type="ARBA" id="ARBA00022833"/>
    </source>
</evidence>
<dbReference type="GO" id="GO:0005737">
    <property type="term" value="C:cytoplasm"/>
    <property type="evidence" value="ECO:0007669"/>
    <property type="project" value="UniProtKB-SubCell"/>
</dbReference>
<dbReference type="GO" id="GO:0005634">
    <property type="term" value="C:nucleus"/>
    <property type="evidence" value="ECO:0007669"/>
    <property type="project" value="UniProtKB-SubCell"/>
</dbReference>
<dbReference type="EMBL" id="KQ435883">
    <property type="protein sequence ID" value="KOX69657.1"/>
    <property type="molecule type" value="Genomic_DNA"/>
</dbReference>
<feature type="region of interest" description="Disordered" evidence="16">
    <location>
        <begin position="368"/>
        <end position="437"/>
    </location>
</feature>
<evidence type="ECO:0000256" key="1">
    <source>
        <dbReference type="ARBA" id="ARBA00000707"/>
    </source>
</evidence>
<dbReference type="GO" id="GO:0008270">
    <property type="term" value="F:zinc ion binding"/>
    <property type="evidence" value="ECO:0007669"/>
    <property type="project" value="UniProtKB-KW"/>
</dbReference>
<dbReference type="Proteomes" id="UP000053105">
    <property type="component" value="Unassembled WGS sequence"/>
</dbReference>
<keyword evidence="12" id="KW-0378">Hydrolase</keyword>
<organism evidence="19 20">
    <name type="scientific">Melipona quadrifasciata</name>
    <dbReference type="NCBI Taxonomy" id="166423"/>
    <lineage>
        <taxon>Eukaryota</taxon>
        <taxon>Metazoa</taxon>
        <taxon>Ecdysozoa</taxon>
        <taxon>Arthropoda</taxon>
        <taxon>Hexapoda</taxon>
        <taxon>Insecta</taxon>
        <taxon>Pterygota</taxon>
        <taxon>Neoptera</taxon>
        <taxon>Endopterygota</taxon>
        <taxon>Hymenoptera</taxon>
        <taxon>Apocrita</taxon>
        <taxon>Aculeata</taxon>
        <taxon>Apoidea</taxon>
        <taxon>Anthophila</taxon>
        <taxon>Apidae</taxon>
        <taxon>Melipona</taxon>
    </lineage>
</organism>
<name>A0A0M8ZRT6_9HYME</name>
<reference evidence="19 20" key="1">
    <citation type="submission" date="2015-07" db="EMBL/GenBank/DDBJ databases">
        <title>The genome of Melipona quadrifasciata.</title>
        <authorList>
            <person name="Pan H."/>
            <person name="Kapheim K."/>
        </authorList>
    </citation>
    <scope>NUCLEOTIDE SEQUENCE [LARGE SCALE GENOMIC DNA]</scope>
    <source>
        <strain evidence="19">0111107301</strain>
        <tissue evidence="19">Whole body</tissue>
    </source>
</reference>
<keyword evidence="13" id="KW-0788">Thiol protease</keyword>
<dbReference type="GO" id="GO:0071108">
    <property type="term" value="P:protein K48-linked deubiquitination"/>
    <property type="evidence" value="ECO:0007669"/>
    <property type="project" value="TreeGrafter"/>
</dbReference>
<sequence length="1518" mass="170647">MQNLKNMHIQSFSDHPVLFQNRIIGLEKQERNGEENQAKIKVDKVKTIYTRGLGLIKKKKSIKPTSLIFGKMDLGSMAYGTMVVSHREGSISSNIRAIIEQLNLNPVERRRLIDRTKQDGTRCKSFQGVQPAAKISIGVYGCKEKVEYEIPAPIRRVCRHEERPWPKQETTGQRKIIGLVRKEAAALEDHAQVTDLKEETSLVPLQLKRPVKITFSDQMTMQIAQYLYIYTEIIQDSELSLVLKDFPNFTLHGSKSPKDTVDRVTPVAKEDLPQLESASLNHTAAHHRISVRPKNRRPPKRTGSQTANTSTSTITTIAEDSLDSLDQQNSNASSPTEPKNASVTRKSSSRLSRTSDIFEELEAKLPRKPTSVASLSPDSLDAVSASRTSVEVNEEQQPDVRPVVRKPSNRTSRNTEMFEELESRLPRRRSSNRLSKSPDSLEVASSWFSKSTEGFDKLTEYEEAKPVTRRLLNPISKSTDRVFKSSDSLEAIEALTSDESIERRRSSFELRARRSSKSMSKSSESFEVLEPAQIIGTETSVLQESLQKRSSVSDMNLSRGRRLSKSISKSSEDFERIEISELKDEEENIVRDSFGNCCRRSSKRMSSESSDNLESDDKLENRRARRTPMRIPSTSYVDIVPADPQDQEEEKRPIAMRKPSRLQKSSESSELGSTDTLDSERRNKSSESTETLDSLERDMDQDRKQEDLADAVADRRDKNDTWTNKPLMTSHSDQISMADGMAEDSRSLISPDKFYWRQTSESKENIDIHQLLAITIVTRMADNGNNQRSSVIYPKKKQQITTSQPTSPVAKQEDNKMIFDNLLVSKNDEDLQNMLNGNISEFVRGKKGVRSKRLFEQLDTNEWSDERNESMQKKKIAVDIIERVFSSMAGTSHGSEHTGYDVKTIKRRYWSRYLETLGSSAFCCSNLASFPSSLQLFGHSLPELYSSLVSQQSQTPSFTQVDDSVMSVGLSTYDGLEKETSSNNGLESGGGATKKLARGISRATENAAIVSYARSQLATIGSLDTPEFTFSLPDLTIYPDSFRQFLEKDLIEGGCLTSLEAAGRLNWWCGGCKNGSNRVLWPLATSGDGNCLLHAASLGMWGFHDRLLTLREALYNTLAKGEYRHALFRRWKWRQMGLNAAAGLSYTEAEWLTEWQTIVDMASPIFRNQNATSYQSLEEVHILALAHALKRPIIVIAETMLKDSEGVALAPIPFGGVYLPLEVSPSCCHRTPLLLAYHSAHFSPLVIVDGASDLGDGCNEGVNIPLIDPDTGQLLPVLFAVDPGPDWDWEEGSRDLLICQQDTMEILLRQYLDCEYQNFTSEEIERLSNTDGSLSKTAKQLLGVAKQFGSIGKSVSKRLWSITKRPKSLPATAGGLSTEGLLCVRIRSRRHQYVDQMLQNYLQCAHARFLQDHKVDDTGSEMNYGAGKSKFYAASDQDSHASVSKLLPTNPNKDRTLYLSRSTFYNDQPSSVKQGPELWNSDSLGAAVKECRNEECQFFGSAENDYYCSQCWANRRYR</sequence>